<evidence type="ECO:0000313" key="3">
    <source>
        <dbReference type="Proteomes" id="UP000467148"/>
    </source>
</evidence>
<feature type="domain" description="Orn/DAP/Arg decarboxylase 2 N-terminal" evidence="1">
    <location>
        <begin position="25"/>
        <end position="256"/>
    </location>
</feature>
<evidence type="ECO:0000313" key="2">
    <source>
        <dbReference type="EMBL" id="BBY65122.1"/>
    </source>
</evidence>
<dbReference type="GO" id="GO:0003824">
    <property type="term" value="F:catalytic activity"/>
    <property type="evidence" value="ECO:0007669"/>
    <property type="project" value="InterPro"/>
</dbReference>
<keyword evidence="3" id="KW-1185">Reference proteome</keyword>
<dbReference type="Pfam" id="PF02784">
    <property type="entry name" value="Orn_Arg_deC_N"/>
    <property type="match status" value="1"/>
</dbReference>
<organism evidence="2 3">
    <name type="scientific">Mycolicibacterium helvum</name>
    <dbReference type="NCBI Taxonomy" id="1534349"/>
    <lineage>
        <taxon>Bacteria</taxon>
        <taxon>Bacillati</taxon>
        <taxon>Actinomycetota</taxon>
        <taxon>Actinomycetes</taxon>
        <taxon>Mycobacteriales</taxon>
        <taxon>Mycobacteriaceae</taxon>
        <taxon>Mycolicibacterium</taxon>
    </lineage>
</organism>
<dbReference type="Gene3D" id="3.20.20.10">
    <property type="entry name" value="Alanine racemase"/>
    <property type="match status" value="1"/>
</dbReference>
<gene>
    <name evidence="2" type="ORF">MHEL_33650</name>
</gene>
<dbReference type="Proteomes" id="UP000467148">
    <property type="component" value="Chromosome"/>
</dbReference>
<dbReference type="KEGG" id="mhev:MHEL_33650"/>
<dbReference type="RefSeq" id="WP_163749251.1">
    <property type="nucleotide sequence ID" value="NZ_AP022596.1"/>
</dbReference>
<name>A0A7I7T785_9MYCO</name>
<protein>
    <submittedName>
        <fullName evidence="2">LysA protein</fullName>
    </submittedName>
</protein>
<sequence length="265" mass="28619">MTLSTSFRSIVRGRQIPSAEQMEIRRLIGYRESFAPAEVSFPASLLADAGVARWLRDHRQAIDVRTMPELYSAISVGIHPAFMTVHDDRLAAVDIRRLTRVGVGRIVLSCAEHIASLGAGVAGRTQNVLLRMTDMAATGRDRRQFTFDSRDADCAVEAIVTRRSLNLVGLQCEIGTAVDDFVSYPAAIGNMIAQMEHIRRQHGVVLTRLGLGGGNITATGEGAVIRHDLAEEIDGSVDDACATLRFPRPAVVISAGSQSIGQRAA</sequence>
<dbReference type="InterPro" id="IPR022644">
    <property type="entry name" value="De-COase2_N"/>
</dbReference>
<dbReference type="AlphaFoldDB" id="A0A7I7T785"/>
<reference evidence="2 3" key="1">
    <citation type="journal article" date="2019" name="Emerg. Microbes Infect.">
        <title>Comprehensive subspecies identification of 175 nontuberculous mycobacteria species based on 7547 genomic profiles.</title>
        <authorList>
            <person name="Matsumoto Y."/>
            <person name="Kinjo T."/>
            <person name="Motooka D."/>
            <person name="Nabeya D."/>
            <person name="Jung N."/>
            <person name="Uechi K."/>
            <person name="Horii T."/>
            <person name="Iida T."/>
            <person name="Fujita J."/>
            <person name="Nakamura S."/>
        </authorList>
    </citation>
    <scope>NUCLEOTIDE SEQUENCE [LARGE SCALE GENOMIC DNA]</scope>
    <source>
        <strain evidence="2 3">JCM 30396</strain>
    </source>
</reference>
<proteinExistence type="predicted"/>
<dbReference type="InterPro" id="IPR029066">
    <property type="entry name" value="PLP-binding_barrel"/>
</dbReference>
<dbReference type="EMBL" id="AP022596">
    <property type="protein sequence ID" value="BBY65122.1"/>
    <property type="molecule type" value="Genomic_DNA"/>
</dbReference>
<evidence type="ECO:0000259" key="1">
    <source>
        <dbReference type="Pfam" id="PF02784"/>
    </source>
</evidence>
<accession>A0A7I7T785</accession>
<dbReference type="SUPFAM" id="SSF51419">
    <property type="entry name" value="PLP-binding barrel"/>
    <property type="match status" value="1"/>
</dbReference>